<keyword evidence="1" id="KW-0863">Zinc-finger</keyword>
<dbReference type="GO" id="GO:0008270">
    <property type="term" value="F:zinc ion binding"/>
    <property type="evidence" value="ECO:0007669"/>
    <property type="project" value="UniProtKB-KW"/>
</dbReference>
<feature type="domain" description="CCHC-type" evidence="2">
    <location>
        <begin position="77"/>
        <end position="92"/>
    </location>
</feature>
<keyword evidence="1" id="KW-0862">Zinc</keyword>
<name>A0A397W7B7_9GLOM</name>
<dbReference type="InterPro" id="IPR001878">
    <property type="entry name" value="Znf_CCHC"/>
</dbReference>
<keyword evidence="4" id="KW-1185">Reference proteome</keyword>
<evidence type="ECO:0000259" key="2">
    <source>
        <dbReference type="PROSITE" id="PS50158"/>
    </source>
</evidence>
<evidence type="ECO:0000256" key="1">
    <source>
        <dbReference type="PROSITE-ProRule" id="PRU00047"/>
    </source>
</evidence>
<dbReference type="SUPFAM" id="SSF57756">
    <property type="entry name" value="Retrovirus zinc finger-like domains"/>
    <property type="match status" value="1"/>
</dbReference>
<dbReference type="InterPro" id="IPR036875">
    <property type="entry name" value="Znf_CCHC_sf"/>
</dbReference>
<organism evidence="3 4">
    <name type="scientific">Gigaspora rosea</name>
    <dbReference type="NCBI Taxonomy" id="44941"/>
    <lineage>
        <taxon>Eukaryota</taxon>
        <taxon>Fungi</taxon>
        <taxon>Fungi incertae sedis</taxon>
        <taxon>Mucoromycota</taxon>
        <taxon>Glomeromycotina</taxon>
        <taxon>Glomeromycetes</taxon>
        <taxon>Diversisporales</taxon>
        <taxon>Gigasporaceae</taxon>
        <taxon>Gigaspora</taxon>
    </lineage>
</organism>
<keyword evidence="1" id="KW-0479">Metal-binding</keyword>
<sequence length="145" mass="16236">MTIHNPTPFMNQVASYLQQSTNLIAQPSILDPVEEPIKKLTSLMEELVVSLRSDSRGNQQRNRNNAPFRGNRAQITCFACRQLGHIASECPKVVNNNNNNQQPIGTEGQRIINNDENTNRNRPTVDIARAQTMLAQLLNNEGSLN</sequence>
<gene>
    <name evidence="3" type="ORF">C2G38_2027674</name>
</gene>
<dbReference type="Gene3D" id="4.10.60.10">
    <property type="entry name" value="Zinc finger, CCHC-type"/>
    <property type="match status" value="1"/>
</dbReference>
<accession>A0A397W7B7</accession>
<evidence type="ECO:0000313" key="4">
    <source>
        <dbReference type="Proteomes" id="UP000266673"/>
    </source>
</evidence>
<proteinExistence type="predicted"/>
<dbReference type="GO" id="GO:0003676">
    <property type="term" value="F:nucleic acid binding"/>
    <property type="evidence" value="ECO:0007669"/>
    <property type="project" value="InterPro"/>
</dbReference>
<comment type="caution">
    <text evidence="3">The sequence shown here is derived from an EMBL/GenBank/DDBJ whole genome shotgun (WGS) entry which is preliminary data.</text>
</comment>
<dbReference type="OrthoDB" id="2463408at2759"/>
<dbReference type="Proteomes" id="UP000266673">
    <property type="component" value="Unassembled WGS sequence"/>
</dbReference>
<reference evidence="3 4" key="1">
    <citation type="submission" date="2018-06" db="EMBL/GenBank/DDBJ databases">
        <title>Comparative genomics reveals the genomic features of Rhizophagus irregularis, R. cerebriforme, R. diaphanum and Gigaspora rosea, and their symbiotic lifestyle signature.</title>
        <authorList>
            <person name="Morin E."/>
            <person name="San Clemente H."/>
            <person name="Chen E.C.H."/>
            <person name="De La Providencia I."/>
            <person name="Hainaut M."/>
            <person name="Kuo A."/>
            <person name="Kohler A."/>
            <person name="Murat C."/>
            <person name="Tang N."/>
            <person name="Roy S."/>
            <person name="Loubradou J."/>
            <person name="Henrissat B."/>
            <person name="Grigoriev I.V."/>
            <person name="Corradi N."/>
            <person name="Roux C."/>
            <person name="Martin F.M."/>
        </authorList>
    </citation>
    <scope>NUCLEOTIDE SEQUENCE [LARGE SCALE GENOMIC DNA]</scope>
    <source>
        <strain evidence="3 4">DAOM 194757</strain>
    </source>
</reference>
<dbReference type="PROSITE" id="PS50158">
    <property type="entry name" value="ZF_CCHC"/>
    <property type="match status" value="1"/>
</dbReference>
<protein>
    <recommendedName>
        <fullName evidence="2">CCHC-type domain-containing protein</fullName>
    </recommendedName>
</protein>
<dbReference type="EMBL" id="QKWP01000037">
    <property type="protein sequence ID" value="RIB29467.1"/>
    <property type="molecule type" value="Genomic_DNA"/>
</dbReference>
<dbReference type="Pfam" id="PF00098">
    <property type="entry name" value="zf-CCHC"/>
    <property type="match status" value="1"/>
</dbReference>
<dbReference type="AlphaFoldDB" id="A0A397W7B7"/>
<dbReference type="SMART" id="SM00343">
    <property type="entry name" value="ZnF_C2HC"/>
    <property type="match status" value="1"/>
</dbReference>
<evidence type="ECO:0000313" key="3">
    <source>
        <dbReference type="EMBL" id="RIB29467.1"/>
    </source>
</evidence>